<feature type="binding site" evidence="3">
    <location>
        <begin position="349"/>
        <end position="350"/>
    </location>
    <ligand>
        <name>substrate</name>
    </ligand>
</feature>
<dbReference type="GO" id="GO:0016020">
    <property type="term" value="C:membrane"/>
    <property type="evidence" value="ECO:0007669"/>
    <property type="project" value="TreeGrafter"/>
</dbReference>
<dbReference type="PANTHER" id="PTHR10807:SF128">
    <property type="entry name" value="PHOSPHATIDYLINOSITOL-3,5-BISPHOSPHATE 3-PHOSPHATASE"/>
    <property type="match status" value="1"/>
</dbReference>
<feature type="region of interest" description="Disordered" evidence="4">
    <location>
        <begin position="681"/>
        <end position="715"/>
    </location>
</feature>
<evidence type="ECO:0000259" key="5">
    <source>
        <dbReference type="PROSITE" id="PS51339"/>
    </source>
</evidence>
<proteinExistence type="inferred from homology"/>
<feature type="binding site" evidence="3">
    <location>
        <begin position="413"/>
        <end position="419"/>
    </location>
    <ligand>
        <name>substrate</name>
    </ligand>
</feature>
<comment type="similarity">
    <text evidence="1">Belongs to the protein-tyrosine phosphatase family. Non-receptor class myotubularin subfamily.</text>
</comment>
<dbReference type="EMBL" id="MTYH01000068">
    <property type="protein sequence ID" value="PNP40619.1"/>
    <property type="molecule type" value="Genomic_DNA"/>
</dbReference>
<dbReference type="InterPro" id="IPR016130">
    <property type="entry name" value="Tyr_Pase_AS"/>
</dbReference>
<comment type="caution">
    <text evidence="6">The sequence shown here is derived from an EMBL/GenBank/DDBJ whole genome shotgun (WGS) entry which is preliminary data.</text>
</comment>
<reference evidence="6 7" key="1">
    <citation type="submission" date="2017-02" db="EMBL/GenBank/DDBJ databases">
        <title>Genomes of Trichoderma spp. with biocontrol activity.</title>
        <authorList>
            <person name="Gardiner D."/>
            <person name="Kazan K."/>
            <person name="Vos C."/>
            <person name="Harvey P."/>
        </authorList>
    </citation>
    <scope>NUCLEOTIDE SEQUENCE [LARGE SCALE GENOMIC DNA]</scope>
    <source>
        <strain evidence="6 7">A5MH</strain>
    </source>
</reference>
<sequence length="791" mass="89011">MEAKKIIEHVQGINGGQTATGTLTLTDFHMIFSAVIPSPAQDEQEPAQPQRKRERWITYPMLSHCTFRPTPPSSRQAPSIRIQCRDFTYITFNFTTTEIAREAYDHIKCRTCKLGTVRNLFAFSHKPPKMEREVDGWNIYDPKAEFRRQGISEKLPDKGWRITNINHDYSLCDTYPAVLVVPSKISDNVLKYAKEYRSRNRIPALTYLHPVNNCSITRSSQPLAGITRRTNVQDEKLVAASFSALTNNGSGSSEDPSPMSSQTDMFNSTVMLETQLSDKERYEDELISKSTAIYDDKTGKRLIYGAQQNNLIVDARPTINAILNQAQGMGSEPMDKYRFAEKIFLNIDNIHIMRSSLLKVVDALKDADISPLPPNRDLLQNSNWLKHIHDILDGTAIIARQVGIKHSHVLIHCSDGWDRTSQLSALAQIMLDPYYRTIDGFIVLIEKDWLSFGYMFRLRSGHLNSEDWFTIQKDAFAGLKVQPGENDGRSDAFQNVISGAKRLFSSNKDDADLATMGETASGQVVDEEATVQKMISPVFHQFLDCMYQLLRQNPTRFEFNERFLRRLLYHLHSCQYGTFLYNSEKQRKTAEVAQKTASVWDYFLCRRPEFTNPDYDPTVDDHVKGKERIILPRLKEIRWWHQLFGRTEDEMNGALNAAAIAESDREAATSTLSYPSVVQATEVPEDPASRPASRSASSAPSPQPPSLSASQSVISPTETAHGILTPEDRQAALQHSVSADGMGAFAALRDGIAGLNISKAVMSNFGRAAEPVPEHSAAASISREQEMREMT</sequence>
<dbReference type="SUPFAM" id="SSF52799">
    <property type="entry name" value="(Phosphotyrosine protein) phosphatases II"/>
    <property type="match status" value="1"/>
</dbReference>
<evidence type="ECO:0000313" key="7">
    <source>
        <dbReference type="Proteomes" id="UP000236546"/>
    </source>
</evidence>
<dbReference type="InterPro" id="IPR010569">
    <property type="entry name" value="Myotubularin-like_Pase_dom"/>
</dbReference>
<dbReference type="Proteomes" id="UP000236546">
    <property type="component" value="Unassembled WGS sequence"/>
</dbReference>
<evidence type="ECO:0000313" key="6">
    <source>
        <dbReference type="EMBL" id="PNP40619.1"/>
    </source>
</evidence>
<dbReference type="InterPro" id="IPR011993">
    <property type="entry name" value="PH-like_dom_sf"/>
</dbReference>
<dbReference type="OrthoDB" id="271628at2759"/>
<dbReference type="GO" id="GO:0004438">
    <property type="term" value="F:phosphatidylinositol-3-phosphate phosphatase activity"/>
    <property type="evidence" value="ECO:0007669"/>
    <property type="project" value="TreeGrafter"/>
</dbReference>
<dbReference type="PROSITE" id="PS00383">
    <property type="entry name" value="TYR_PHOSPHATASE_1"/>
    <property type="match status" value="1"/>
</dbReference>
<dbReference type="Gene3D" id="2.30.29.30">
    <property type="entry name" value="Pleckstrin-homology domain (PH domain)/Phosphotyrosine-binding domain (PTB)"/>
    <property type="match status" value="1"/>
</dbReference>
<evidence type="ECO:0000256" key="4">
    <source>
        <dbReference type="SAM" id="MobiDB-lite"/>
    </source>
</evidence>
<gene>
    <name evidence="6" type="ORF">TGAMA5MH_07617</name>
</gene>
<dbReference type="PANTHER" id="PTHR10807">
    <property type="entry name" value="MYOTUBULARIN-RELATED"/>
    <property type="match status" value="1"/>
</dbReference>
<dbReference type="GO" id="GO:0046856">
    <property type="term" value="P:phosphatidylinositol dephosphorylation"/>
    <property type="evidence" value="ECO:0007669"/>
    <property type="project" value="TreeGrafter"/>
</dbReference>
<dbReference type="PROSITE" id="PS51339">
    <property type="entry name" value="PPASE_MYOTUBULARIN"/>
    <property type="match status" value="1"/>
</dbReference>
<feature type="domain" description="Myotubularin phosphatase" evidence="5">
    <location>
        <begin position="136"/>
        <end position="644"/>
    </location>
</feature>
<evidence type="ECO:0000256" key="2">
    <source>
        <dbReference type="PIRSR" id="PIRSR630564-1"/>
    </source>
</evidence>
<name>A0A2K0T506_9HYPO</name>
<evidence type="ECO:0000256" key="1">
    <source>
        <dbReference type="ARBA" id="ARBA00007471"/>
    </source>
</evidence>
<feature type="compositionally biased region" description="Low complexity" evidence="4">
    <location>
        <begin position="689"/>
        <end position="712"/>
    </location>
</feature>
<feature type="active site" description="Phosphocysteine intermediate" evidence="2">
    <location>
        <position position="413"/>
    </location>
</feature>
<accession>A0A2K0T506</accession>
<dbReference type="Pfam" id="PF06602">
    <property type="entry name" value="Myotub-related"/>
    <property type="match status" value="1"/>
</dbReference>
<dbReference type="InterPro" id="IPR030564">
    <property type="entry name" value="Myotubularin"/>
</dbReference>
<feature type="region of interest" description="Disordered" evidence="4">
    <location>
        <begin position="772"/>
        <end position="791"/>
    </location>
</feature>
<dbReference type="InterPro" id="IPR029021">
    <property type="entry name" value="Prot-tyrosine_phosphatase-like"/>
</dbReference>
<organism evidence="6 7">
    <name type="scientific">Trichoderma gamsii</name>
    <dbReference type="NCBI Taxonomy" id="398673"/>
    <lineage>
        <taxon>Eukaryota</taxon>
        <taxon>Fungi</taxon>
        <taxon>Dikarya</taxon>
        <taxon>Ascomycota</taxon>
        <taxon>Pezizomycotina</taxon>
        <taxon>Sordariomycetes</taxon>
        <taxon>Hypocreomycetidae</taxon>
        <taxon>Hypocreales</taxon>
        <taxon>Hypocreaceae</taxon>
        <taxon>Trichoderma</taxon>
    </lineage>
</organism>
<dbReference type="GO" id="GO:0005737">
    <property type="term" value="C:cytoplasm"/>
    <property type="evidence" value="ECO:0007669"/>
    <property type="project" value="TreeGrafter"/>
</dbReference>
<dbReference type="AlphaFoldDB" id="A0A2K0T506"/>
<evidence type="ECO:0000256" key="3">
    <source>
        <dbReference type="PIRSR" id="PIRSR630564-2"/>
    </source>
</evidence>
<protein>
    <recommendedName>
        <fullName evidence="5">Myotubularin phosphatase domain-containing protein</fullName>
    </recommendedName>
</protein>